<protein>
    <submittedName>
        <fullName evidence="2">Uncharacterized protein</fullName>
    </submittedName>
</protein>
<dbReference type="KEGG" id="fcy:FRACYDRAFT_245086"/>
<dbReference type="AlphaFoldDB" id="A0A1E7F192"/>
<feature type="transmembrane region" description="Helical" evidence="1">
    <location>
        <begin position="144"/>
        <end position="163"/>
    </location>
</feature>
<keyword evidence="1" id="KW-0812">Transmembrane</keyword>
<feature type="transmembrane region" description="Helical" evidence="1">
    <location>
        <begin position="74"/>
        <end position="99"/>
    </location>
</feature>
<dbReference type="Proteomes" id="UP000095751">
    <property type="component" value="Unassembled WGS sequence"/>
</dbReference>
<accession>A0A1E7F192</accession>
<keyword evidence="1" id="KW-0472">Membrane</keyword>
<name>A0A1E7F192_9STRA</name>
<feature type="transmembrane region" description="Helical" evidence="1">
    <location>
        <begin position="106"/>
        <end position="124"/>
    </location>
</feature>
<dbReference type="InParanoid" id="A0A1E7F192"/>
<reference evidence="2 3" key="1">
    <citation type="submission" date="2016-09" db="EMBL/GenBank/DDBJ databases">
        <title>Extensive genetic diversity and differential bi-allelic expression allows diatom success in the polar Southern Ocean.</title>
        <authorList>
            <consortium name="DOE Joint Genome Institute"/>
            <person name="Mock T."/>
            <person name="Otillar R.P."/>
            <person name="Strauss J."/>
            <person name="Dupont C."/>
            <person name="Frickenhaus S."/>
            <person name="Maumus F."/>
            <person name="Mcmullan M."/>
            <person name="Sanges R."/>
            <person name="Schmutz J."/>
            <person name="Toseland A."/>
            <person name="Valas R."/>
            <person name="Veluchamy A."/>
            <person name="Ward B.J."/>
            <person name="Allen A."/>
            <person name="Barry K."/>
            <person name="Falciatore A."/>
            <person name="Ferrante M."/>
            <person name="Fortunato A.E."/>
            <person name="Gloeckner G."/>
            <person name="Gruber A."/>
            <person name="Hipkin R."/>
            <person name="Janech M."/>
            <person name="Kroth P."/>
            <person name="Leese F."/>
            <person name="Lindquist E."/>
            <person name="Lyon B.R."/>
            <person name="Martin J."/>
            <person name="Mayer C."/>
            <person name="Parker M."/>
            <person name="Quesneville H."/>
            <person name="Raymond J."/>
            <person name="Uhlig C."/>
            <person name="Valentin K.U."/>
            <person name="Worden A.Z."/>
            <person name="Armbrust E.V."/>
            <person name="Bowler C."/>
            <person name="Green B."/>
            <person name="Moulton V."/>
            <person name="Van Oosterhout C."/>
            <person name="Grigoriev I."/>
        </authorList>
    </citation>
    <scope>NUCLEOTIDE SEQUENCE [LARGE SCALE GENOMIC DNA]</scope>
    <source>
        <strain evidence="2 3">CCMP1102</strain>
    </source>
</reference>
<evidence type="ECO:0000313" key="2">
    <source>
        <dbReference type="EMBL" id="OEU11962.1"/>
    </source>
</evidence>
<proteinExistence type="predicted"/>
<evidence type="ECO:0000313" key="3">
    <source>
        <dbReference type="Proteomes" id="UP000095751"/>
    </source>
</evidence>
<keyword evidence="3" id="KW-1185">Reference proteome</keyword>
<gene>
    <name evidence="2" type="ORF">FRACYDRAFT_245086</name>
</gene>
<organism evidence="2 3">
    <name type="scientific">Fragilariopsis cylindrus CCMP1102</name>
    <dbReference type="NCBI Taxonomy" id="635003"/>
    <lineage>
        <taxon>Eukaryota</taxon>
        <taxon>Sar</taxon>
        <taxon>Stramenopiles</taxon>
        <taxon>Ochrophyta</taxon>
        <taxon>Bacillariophyta</taxon>
        <taxon>Bacillariophyceae</taxon>
        <taxon>Bacillariophycidae</taxon>
        <taxon>Bacillariales</taxon>
        <taxon>Bacillariaceae</taxon>
        <taxon>Fragilariopsis</taxon>
    </lineage>
</organism>
<keyword evidence="1" id="KW-1133">Transmembrane helix</keyword>
<evidence type="ECO:0000256" key="1">
    <source>
        <dbReference type="SAM" id="Phobius"/>
    </source>
</evidence>
<feature type="transmembrane region" description="Helical" evidence="1">
    <location>
        <begin position="12"/>
        <end position="35"/>
    </location>
</feature>
<dbReference type="EMBL" id="KV784366">
    <property type="protein sequence ID" value="OEU11962.1"/>
    <property type="molecule type" value="Genomic_DNA"/>
</dbReference>
<sequence length="203" mass="22436">MVSKLFALSWVAVYFCRIVLITNSIIYAISGISYFSQSYDGFELRENGNSTLYSFPVLEPVIKDTVIKDQFDGLLILAPFMGAAYICVAFTSLAAAFLFRNPEAAITLLLQAALLSMLGCIVRPSEPDEFYNEDQKDAVQNSQLAAVITGWIGAFGPIIAALLKQEILTPVEYIVSFYSYVTSIKEETPSIKEETPSIKEETP</sequence>